<feature type="region of interest" description="Disordered" evidence="1">
    <location>
        <begin position="95"/>
        <end position="127"/>
    </location>
</feature>
<reference evidence="2 3" key="1">
    <citation type="journal article" date="2019" name="Appl. Environ. Microbiol.">
        <title>Co-occurrence of broad and narrow host-range viruses infecting the toxic bloom-forming cyanobacterium Microcystis aeruginosa.</title>
        <authorList>
            <person name="Morimoto D."/>
            <person name="Tominaga K."/>
            <person name="Nishimura Y."/>
            <person name="Yoshida N."/>
            <person name="Kimura S."/>
            <person name="Sako Y."/>
            <person name="Yoshida T."/>
        </authorList>
    </citation>
    <scope>NUCLEOTIDE SEQUENCE [LARGE SCALE GENOMIC DNA]</scope>
    <source>
        <strain evidence="2 3">11-30S32</strain>
    </source>
</reference>
<feature type="non-terminal residue" evidence="2">
    <location>
        <position position="1"/>
    </location>
</feature>
<accession>A0A510PR36</accession>
<gene>
    <name evidence="2" type="ORF">MAE30S32_47810</name>
</gene>
<evidence type="ECO:0000256" key="1">
    <source>
        <dbReference type="SAM" id="MobiDB-lite"/>
    </source>
</evidence>
<dbReference type="EMBL" id="BHVU01000613">
    <property type="protein sequence ID" value="GCA96129.1"/>
    <property type="molecule type" value="Genomic_DNA"/>
</dbReference>
<evidence type="ECO:0000313" key="2">
    <source>
        <dbReference type="EMBL" id="GCA96129.1"/>
    </source>
</evidence>
<organism evidence="2 3">
    <name type="scientific">Microcystis aeruginosa 11-30S32</name>
    <dbReference type="NCBI Taxonomy" id="2358142"/>
    <lineage>
        <taxon>Bacteria</taxon>
        <taxon>Bacillati</taxon>
        <taxon>Cyanobacteriota</taxon>
        <taxon>Cyanophyceae</taxon>
        <taxon>Oscillatoriophycideae</taxon>
        <taxon>Chroococcales</taxon>
        <taxon>Microcystaceae</taxon>
        <taxon>Microcystis</taxon>
    </lineage>
</organism>
<evidence type="ECO:0000313" key="3">
    <source>
        <dbReference type="Proteomes" id="UP000321223"/>
    </source>
</evidence>
<feature type="compositionally biased region" description="Basic and acidic residues" evidence="1">
    <location>
        <begin position="95"/>
        <end position="109"/>
    </location>
</feature>
<keyword evidence="2" id="KW-0808">Transferase</keyword>
<comment type="caution">
    <text evidence="2">The sequence shown here is derived from an EMBL/GenBank/DDBJ whole genome shotgun (WGS) entry which is preliminary data.</text>
</comment>
<name>A0A510PR36_MICAE</name>
<sequence>QDPRPGADNNLLGSEEWDILADICAEDSMHLELLAKLIDTERQYFLKISRKGIYKDLEKCFESSSRSKEEAIENARYVYDLKNAAQSGNIAQVKEQLKESFSEPEKDPQKQLTWASMKFPTTVEEEE</sequence>
<dbReference type="AlphaFoldDB" id="A0A510PR36"/>
<proteinExistence type="predicted"/>
<protein>
    <submittedName>
        <fullName evidence="2">DNA phosphorothioation system sulfurtransferase DndC</fullName>
    </submittedName>
</protein>
<dbReference type="Proteomes" id="UP000321223">
    <property type="component" value="Unassembled WGS sequence"/>
</dbReference>
<dbReference type="GO" id="GO:0016740">
    <property type="term" value="F:transferase activity"/>
    <property type="evidence" value="ECO:0007669"/>
    <property type="project" value="UniProtKB-KW"/>
</dbReference>